<evidence type="ECO:0000313" key="2">
    <source>
        <dbReference type="Proteomes" id="UP000071859"/>
    </source>
</evidence>
<proteinExistence type="predicted"/>
<dbReference type="NCBIfam" id="TIGR02565">
    <property type="entry name" value="cas_Csy2"/>
    <property type="match status" value="1"/>
</dbReference>
<protein>
    <submittedName>
        <fullName evidence="1">CRISPR-associated protein Csy2</fullName>
    </submittedName>
</protein>
<reference evidence="1" key="1">
    <citation type="submission" date="2016-01" db="EMBL/GenBank/DDBJ databases">
        <authorList>
            <person name="Peeters C."/>
        </authorList>
    </citation>
    <scope>NUCLEOTIDE SEQUENCE</scope>
    <source>
        <strain evidence="1">LMG 29321</strain>
    </source>
</reference>
<gene>
    <name evidence="1" type="primary">csy2</name>
    <name evidence="1" type="ORF">AWB78_02682</name>
</gene>
<dbReference type="Pfam" id="PF09614">
    <property type="entry name" value="Cas_Csy2"/>
    <property type="match status" value="1"/>
</dbReference>
<organism evidence="1 2">
    <name type="scientific">Caballeronia calidae</name>
    <dbReference type="NCBI Taxonomy" id="1777139"/>
    <lineage>
        <taxon>Bacteria</taxon>
        <taxon>Pseudomonadati</taxon>
        <taxon>Pseudomonadota</taxon>
        <taxon>Betaproteobacteria</taxon>
        <taxon>Burkholderiales</taxon>
        <taxon>Burkholderiaceae</taxon>
        <taxon>Caballeronia</taxon>
    </lineage>
</organism>
<dbReference type="RefSeq" id="WP_062605008.1">
    <property type="nucleotide sequence ID" value="NZ_FCOX02000011.1"/>
</dbReference>
<evidence type="ECO:0000313" key="1">
    <source>
        <dbReference type="EMBL" id="SAK69432.1"/>
    </source>
</evidence>
<dbReference type="InterPro" id="IPR013398">
    <property type="entry name" value="CRISPR-assoc_prot_Csy2"/>
</dbReference>
<accession>A0A158BH96</accession>
<dbReference type="EMBL" id="FCOX02000011">
    <property type="protein sequence ID" value="SAK69432.1"/>
    <property type="molecule type" value="Genomic_DNA"/>
</dbReference>
<sequence length="349" mass="38762">MSGATLPAGIEALLVLPHLRVQNANAISSPFTHGFPSITAFTGLMWALQRKLTAASIPLKLHQIGVICHHYEEQVNDGYVKTFRLTRNPVNSSGQTAAIVEEGRMHLDITLIFQVKQVAGTLTDALSALDQDAQQAEWASHIGEIVARMRVAGGTVLPTRPWMATLSEDSKKQAASFARWRRQWLPGFALVGRDDLLKDRHRALCEQKPNATLLDAWLHAARFNYQPVTDETPDSEVPTASNKKLRWVDPDRQKGGGWTVPMPVGYAALTKPLPPGTVANARDESTPFVFAETVYSFGEWISPHRLKHVHELLWRPETDLNSGLYRCRSGYVHDRSTSASADDELPDFD</sequence>
<dbReference type="CDD" id="cd09736">
    <property type="entry name" value="Csy2_I-F"/>
    <property type="match status" value="1"/>
</dbReference>
<dbReference type="AlphaFoldDB" id="A0A158BH96"/>
<dbReference type="Proteomes" id="UP000071859">
    <property type="component" value="Unassembled WGS sequence"/>
</dbReference>
<name>A0A158BH96_9BURK</name>
<keyword evidence="2" id="KW-1185">Reference proteome</keyword>
<comment type="caution">
    <text evidence="1">The sequence shown here is derived from an EMBL/GenBank/DDBJ whole genome shotgun (WGS) entry which is preliminary data.</text>
</comment>
<dbReference type="OrthoDB" id="1550641at2"/>